<evidence type="ECO:0000259" key="7">
    <source>
        <dbReference type="PROSITE" id="PS51007"/>
    </source>
</evidence>
<gene>
    <name evidence="8" type="ORF">DCC35_08095</name>
</gene>
<dbReference type="GO" id="GO:0009055">
    <property type="term" value="F:electron transfer activity"/>
    <property type="evidence" value="ECO:0007669"/>
    <property type="project" value="InterPro"/>
</dbReference>
<keyword evidence="6" id="KW-0472">Membrane</keyword>
<dbReference type="InterPro" id="IPR036909">
    <property type="entry name" value="Cyt_c-like_dom_sf"/>
</dbReference>
<feature type="region of interest" description="Disordered" evidence="5">
    <location>
        <begin position="276"/>
        <end position="295"/>
    </location>
</feature>
<keyword evidence="6" id="KW-0812">Transmembrane</keyword>
<evidence type="ECO:0000313" key="9">
    <source>
        <dbReference type="Proteomes" id="UP000298616"/>
    </source>
</evidence>
<dbReference type="KEGG" id="fpf:DCC35_08095"/>
<dbReference type="InterPro" id="IPR050597">
    <property type="entry name" value="Cytochrome_c_Oxidase_Subunit"/>
</dbReference>
<accession>A0A4D7JV42</accession>
<dbReference type="OrthoDB" id="9811281at2"/>
<dbReference type="GO" id="GO:0046872">
    <property type="term" value="F:metal ion binding"/>
    <property type="evidence" value="ECO:0007669"/>
    <property type="project" value="UniProtKB-KW"/>
</dbReference>
<dbReference type="PROSITE" id="PS51007">
    <property type="entry name" value="CYTC"/>
    <property type="match status" value="1"/>
</dbReference>
<evidence type="ECO:0000256" key="3">
    <source>
        <dbReference type="ARBA" id="ARBA00023004"/>
    </source>
</evidence>
<dbReference type="InterPro" id="IPR009056">
    <property type="entry name" value="Cyt_c-like_dom"/>
</dbReference>
<feature type="transmembrane region" description="Helical" evidence="6">
    <location>
        <begin position="46"/>
        <end position="73"/>
    </location>
</feature>
<dbReference type="Pfam" id="PF14715">
    <property type="entry name" value="FixP_N"/>
    <property type="match status" value="1"/>
</dbReference>
<dbReference type="SUPFAM" id="SSF46626">
    <property type="entry name" value="Cytochrome c"/>
    <property type="match status" value="1"/>
</dbReference>
<dbReference type="Pfam" id="PF13442">
    <property type="entry name" value="Cytochrome_CBB3"/>
    <property type="match status" value="1"/>
</dbReference>
<keyword evidence="1 4" id="KW-0349">Heme</keyword>
<evidence type="ECO:0000256" key="2">
    <source>
        <dbReference type="ARBA" id="ARBA00022723"/>
    </source>
</evidence>
<dbReference type="RefSeq" id="WP_137090291.1">
    <property type="nucleotide sequence ID" value="NZ_CP028923.1"/>
</dbReference>
<evidence type="ECO:0000256" key="5">
    <source>
        <dbReference type="SAM" id="MobiDB-lite"/>
    </source>
</evidence>
<evidence type="ECO:0000256" key="6">
    <source>
        <dbReference type="SAM" id="Phobius"/>
    </source>
</evidence>
<dbReference type="InterPro" id="IPR032858">
    <property type="entry name" value="CcoP_N"/>
</dbReference>
<keyword evidence="2 4" id="KW-0479">Metal-binding</keyword>
<dbReference type="Proteomes" id="UP000298616">
    <property type="component" value="Chromosome"/>
</dbReference>
<reference evidence="8 9" key="1">
    <citation type="submission" date="2018-04" db="EMBL/GenBank/DDBJ databases">
        <title>Complete genome uncultured novel isolate.</title>
        <authorList>
            <person name="Merlino G."/>
        </authorList>
    </citation>
    <scope>NUCLEOTIDE SEQUENCE [LARGE SCALE GENOMIC DNA]</scope>
    <source>
        <strain evidence="9">R1DC9</strain>
    </source>
</reference>
<dbReference type="PANTHER" id="PTHR33751:SF1">
    <property type="entry name" value="CBB3-TYPE CYTOCHROME C OXIDASE SUBUNIT FIXP"/>
    <property type="match status" value="1"/>
</dbReference>
<organism evidence="8 9">
    <name type="scientific">Mangrovivirga cuniculi</name>
    <dbReference type="NCBI Taxonomy" id="2715131"/>
    <lineage>
        <taxon>Bacteria</taxon>
        <taxon>Pseudomonadati</taxon>
        <taxon>Bacteroidota</taxon>
        <taxon>Cytophagia</taxon>
        <taxon>Cytophagales</taxon>
        <taxon>Mangrovivirgaceae</taxon>
        <taxon>Mangrovivirga</taxon>
    </lineage>
</organism>
<feature type="domain" description="Cytochrome c" evidence="7">
    <location>
        <begin position="196"/>
        <end position="275"/>
    </location>
</feature>
<keyword evidence="9" id="KW-1185">Reference proteome</keyword>
<dbReference type="GO" id="GO:0020037">
    <property type="term" value="F:heme binding"/>
    <property type="evidence" value="ECO:0007669"/>
    <property type="project" value="InterPro"/>
</dbReference>
<dbReference type="InterPro" id="IPR038414">
    <property type="entry name" value="CcoP_N_sf"/>
</dbReference>
<dbReference type="EMBL" id="CP028923">
    <property type="protein sequence ID" value="QCK14705.1"/>
    <property type="molecule type" value="Genomic_DNA"/>
</dbReference>
<dbReference type="Gene3D" id="1.10.760.10">
    <property type="entry name" value="Cytochrome c-like domain"/>
    <property type="match status" value="1"/>
</dbReference>
<keyword evidence="6" id="KW-1133">Transmembrane helix</keyword>
<feature type="transmembrane region" description="Helical" evidence="6">
    <location>
        <begin position="137"/>
        <end position="156"/>
    </location>
</feature>
<dbReference type="Gene3D" id="6.10.280.130">
    <property type="match status" value="1"/>
</dbReference>
<keyword evidence="3 4" id="KW-0408">Iron</keyword>
<evidence type="ECO:0000313" key="8">
    <source>
        <dbReference type="EMBL" id="QCK14705.1"/>
    </source>
</evidence>
<name>A0A4D7JV42_9BACT</name>
<evidence type="ECO:0000256" key="4">
    <source>
        <dbReference type="PROSITE-ProRule" id="PRU00433"/>
    </source>
</evidence>
<protein>
    <submittedName>
        <fullName evidence="8">Cytochrome oxidase subunit III</fullName>
    </submittedName>
</protein>
<dbReference type="AlphaFoldDB" id="A0A4D7JV42"/>
<dbReference type="PANTHER" id="PTHR33751">
    <property type="entry name" value="CBB3-TYPE CYTOCHROME C OXIDASE SUBUNIT FIXP"/>
    <property type="match status" value="1"/>
</dbReference>
<proteinExistence type="predicted"/>
<evidence type="ECO:0000256" key="1">
    <source>
        <dbReference type="ARBA" id="ARBA00022617"/>
    </source>
</evidence>
<sequence>MKYLSQILNKAILIPVLAFFTLNYASAQEESEGLYETIQNLSETELILGVLTLGLLVVALLVLLAVVYTLSVVKMIVREKRVKEGLPVEEESETTWSSWLTKVNDAVPVEEEEDIELDHDYDGIRELDNHLPPWWKALFWISIVWGIGYMLVYHVFDAAPLQAEEYEIAVAEAKAEAEKMANVIDESSLSFTDDPAHIENGKLVFEANCAVCHRNDMGGQVGPNLTDEYWIHGGSAEDIYMTIKNGVPAKGMISWEDQLTKVQMRNVTSYIHSMYGTEPENPKAPQGEVFEYEEE</sequence>